<evidence type="ECO:0000313" key="3">
    <source>
        <dbReference type="Proteomes" id="UP000187429"/>
    </source>
</evidence>
<sequence length="107" mass="11675">MIQTTMNPQNLNSLTNGLNIDLNYSMVNNLAICDLYLGNVPAMLMLLSKVMSEYPSSAGVDESLVYNYCSGVELGCSGNWQKSLKIQKTVDVGQWAGDGFDTAMLKL</sequence>
<evidence type="ECO:0000313" key="1">
    <source>
        <dbReference type="EMBL" id="OMJ14883.1"/>
    </source>
</evidence>
<proteinExistence type="predicted"/>
<dbReference type="EMBL" id="LSSM01000487">
    <property type="protein sequence ID" value="OMJ28776.1"/>
    <property type="molecule type" value="Genomic_DNA"/>
</dbReference>
<evidence type="ECO:0000313" key="2">
    <source>
        <dbReference type="EMBL" id="OMJ28776.1"/>
    </source>
</evidence>
<dbReference type="OrthoDB" id="428342at2759"/>
<comment type="caution">
    <text evidence="1">The sequence shown here is derived from an EMBL/GenBank/DDBJ whole genome shotgun (WGS) entry which is preliminary data.</text>
</comment>
<dbReference type="AlphaFoldDB" id="A0A1R1XJW6"/>
<keyword evidence="3" id="KW-1185">Reference proteome</keyword>
<dbReference type="EMBL" id="LSSM01004451">
    <property type="protein sequence ID" value="OMJ14883.1"/>
    <property type="molecule type" value="Genomic_DNA"/>
</dbReference>
<gene>
    <name evidence="2" type="ORF">AYI69_g1749</name>
    <name evidence="1" type="ORF">AYI69_g8406</name>
</gene>
<dbReference type="Proteomes" id="UP000187429">
    <property type="component" value="Unassembled WGS sequence"/>
</dbReference>
<protein>
    <submittedName>
        <fullName evidence="1">Uncharacterized protein</fullName>
    </submittedName>
</protein>
<accession>A0A1R1XJW6</accession>
<reference evidence="1" key="1">
    <citation type="submission" date="2017-01" db="EMBL/GenBank/DDBJ databases">
        <authorList>
            <person name="Mah S.A."/>
            <person name="Swanson W.J."/>
            <person name="Moy G.W."/>
            <person name="Vacquier V.D."/>
        </authorList>
    </citation>
    <scope>NUCLEOTIDE SEQUENCE [LARGE SCALE GENOMIC DNA]</scope>
    <source>
        <strain evidence="1">ID-206-W2</strain>
    </source>
</reference>
<name>A0A1R1XJW6_9FUNG</name>
<organism evidence="1 3">
    <name type="scientific">Smittium culicis</name>
    <dbReference type="NCBI Taxonomy" id="133412"/>
    <lineage>
        <taxon>Eukaryota</taxon>
        <taxon>Fungi</taxon>
        <taxon>Fungi incertae sedis</taxon>
        <taxon>Zoopagomycota</taxon>
        <taxon>Kickxellomycotina</taxon>
        <taxon>Harpellomycetes</taxon>
        <taxon>Harpellales</taxon>
        <taxon>Legeriomycetaceae</taxon>
        <taxon>Smittium</taxon>
    </lineage>
</organism>
<reference evidence="3" key="2">
    <citation type="submission" date="2017-01" db="EMBL/GenBank/DDBJ databases">
        <authorList>
            <person name="Wang Y."/>
            <person name="White M."/>
            <person name="Kvist S."/>
            <person name="Moncalvo J.-M."/>
        </authorList>
    </citation>
    <scope>NUCLEOTIDE SEQUENCE [LARGE SCALE GENOMIC DNA]</scope>
    <source>
        <strain evidence="3">ID-206-W2</strain>
    </source>
</reference>